<dbReference type="PANTHER" id="PTHR36156">
    <property type="entry name" value="SLR2101 PROTEIN"/>
    <property type="match status" value="1"/>
</dbReference>
<gene>
    <name evidence="2" type="ORF">GCM10009539_73610</name>
</gene>
<dbReference type="InterPro" id="IPR013096">
    <property type="entry name" value="Cupin_2"/>
</dbReference>
<organism evidence="2 3">
    <name type="scientific">Cryptosporangium japonicum</name>
    <dbReference type="NCBI Taxonomy" id="80872"/>
    <lineage>
        <taxon>Bacteria</taxon>
        <taxon>Bacillati</taxon>
        <taxon>Actinomycetota</taxon>
        <taxon>Actinomycetes</taxon>
        <taxon>Cryptosporangiales</taxon>
        <taxon>Cryptosporangiaceae</taxon>
        <taxon>Cryptosporangium</taxon>
    </lineage>
</organism>
<evidence type="ECO:0000259" key="1">
    <source>
        <dbReference type="Pfam" id="PF07883"/>
    </source>
</evidence>
<dbReference type="PANTHER" id="PTHR36156:SF2">
    <property type="entry name" value="CUPIN TYPE-2 DOMAIN-CONTAINING PROTEIN"/>
    <property type="match status" value="1"/>
</dbReference>
<feature type="domain" description="Cupin type-2" evidence="1">
    <location>
        <begin position="109"/>
        <end position="173"/>
    </location>
</feature>
<dbReference type="EMBL" id="BAAAGX010000033">
    <property type="protein sequence ID" value="GAA0275130.1"/>
    <property type="molecule type" value="Genomic_DNA"/>
</dbReference>
<sequence length="193" mass="20841">MTDPRTVRRVVTGHDSAGRSRVVDDRNVEAITSALMPGFVAYQLWGRDEPPAFPDDGSPSDVETWFPPREGSRFLIITHGPEGLAPPPGVDTAAATAELERQMPGVLASMEPDGSGMHVTDTMDYLLVVRGEATLELDDGERAVLRPGDVVVQNGTRHVWRNYGTEPCTVVAVAVGADRRPPRTENADVGVRS</sequence>
<reference evidence="2 3" key="1">
    <citation type="journal article" date="2019" name="Int. J. Syst. Evol. Microbiol.">
        <title>The Global Catalogue of Microorganisms (GCM) 10K type strain sequencing project: providing services to taxonomists for standard genome sequencing and annotation.</title>
        <authorList>
            <consortium name="The Broad Institute Genomics Platform"/>
            <consortium name="The Broad Institute Genome Sequencing Center for Infectious Disease"/>
            <person name="Wu L."/>
            <person name="Ma J."/>
        </authorList>
    </citation>
    <scope>NUCLEOTIDE SEQUENCE [LARGE SCALE GENOMIC DNA]</scope>
    <source>
        <strain evidence="2 3">JCM 10425</strain>
    </source>
</reference>
<accession>A0ABN0V4N7</accession>
<comment type="caution">
    <text evidence="2">The sequence shown here is derived from an EMBL/GenBank/DDBJ whole genome shotgun (WGS) entry which is preliminary data.</text>
</comment>
<evidence type="ECO:0000313" key="3">
    <source>
        <dbReference type="Proteomes" id="UP001500967"/>
    </source>
</evidence>
<dbReference type="SUPFAM" id="SSF51182">
    <property type="entry name" value="RmlC-like cupins"/>
    <property type="match status" value="1"/>
</dbReference>
<dbReference type="InterPro" id="IPR047142">
    <property type="entry name" value="OryJ/VirC-like"/>
</dbReference>
<protein>
    <submittedName>
        <fullName evidence="2">Cupin domain-containing protein</fullName>
    </submittedName>
</protein>
<dbReference type="RefSeq" id="WP_344653557.1">
    <property type="nucleotide sequence ID" value="NZ_BAAAGX010000033.1"/>
</dbReference>
<dbReference type="Gene3D" id="2.60.120.10">
    <property type="entry name" value="Jelly Rolls"/>
    <property type="match status" value="1"/>
</dbReference>
<evidence type="ECO:0000313" key="2">
    <source>
        <dbReference type="EMBL" id="GAA0275130.1"/>
    </source>
</evidence>
<dbReference type="InterPro" id="IPR014710">
    <property type="entry name" value="RmlC-like_jellyroll"/>
</dbReference>
<dbReference type="CDD" id="cd02231">
    <property type="entry name" value="cupin_BLL6423-like"/>
    <property type="match status" value="1"/>
</dbReference>
<dbReference type="InterPro" id="IPR011051">
    <property type="entry name" value="RmlC_Cupin_sf"/>
</dbReference>
<proteinExistence type="predicted"/>
<keyword evidence="3" id="KW-1185">Reference proteome</keyword>
<dbReference type="Proteomes" id="UP001500967">
    <property type="component" value="Unassembled WGS sequence"/>
</dbReference>
<dbReference type="Pfam" id="PF07883">
    <property type="entry name" value="Cupin_2"/>
    <property type="match status" value="1"/>
</dbReference>
<name>A0ABN0V4N7_9ACTN</name>